<protein>
    <submittedName>
        <fullName evidence="1">Uncharacterized protein</fullName>
    </submittedName>
</protein>
<accession>A0A7S8IFE3</accession>
<dbReference type="RefSeq" id="WP_195172708.1">
    <property type="nucleotide sequence ID" value="NZ_CP062983.1"/>
</dbReference>
<dbReference type="EMBL" id="CP062983">
    <property type="protein sequence ID" value="QPC84645.1"/>
    <property type="molecule type" value="Genomic_DNA"/>
</dbReference>
<name>A0A7S8IFE3_9CHLR</name>
<gene>
    <name evidence="1" type="ORF">G4Y79_09785</name>
</gene>
<reference evidence="1 2" key="1">
    <citation type="submission" date="2020-02" db="EMBL/GenBank/DDBJ databases">
        <authorList>
            <person name="Zheng R.K."/>
            <person name="Sun C.M."/>
        </authorList>
    </citation>
    <scope>NUCLEOTIDE SEQUENCE [LARGE SCALE GENOMIC DNA]</scope>
    <source>
        <strain evidence="2">rifampicinis</strain>
    </source>
</reference>
<sequence>MKHRKMLLWMFFLVPLLGLFMLVNVAEARTTHASAAYQAFDGGIMLWESSEGGIWVLAYDGTATYYPQSVYASRPDNPVTETPPAGRVKPISGFGKVWGNFSSVRTTLGWGLSAEWGYVATINEVRELNTYLAQIRINLPTGGTVTIDPYQRTWSGGGVTPGPTPTYTSTPVQQPSGYIPPFSDGSQIATTLQAFENGFMLWIAGTGDIYVFNTNTFGYERFPVWSYAGQPDNSVTTQPPDGLIKPGFGFGKVWGNNPLVRSQLGWATTGEQGVLMPFARSIDPVLQRETYAFDTGTRYGWARVDPLTNTWQRE</sequence>
<proteinExistence type="predicted"/>
<dbReference type="AlphaFoldDB" id="A0A7S8IFE3"/>
<dbReference type="Proteomes" id="UP000594468">
    <property type="component" value="Chromosome"/>
</dbReference>
<dbReference type="KEGG" id="pmet:G4Y79_09785"/>
<evidence type="ECO:0000313" key="1">
    <source>
        <dbReference type="EMBL" id="QPC84645.1"/>
    </source>
</evidence>
<keyword evidence="2" id="KW-1185">Reference proteome</keyword>
<organism evidence="1 2">
    <name type="scientific">Phototrophicus methaneseepsis</name>
    <dbReference type="NCBI Taxonomy" id="2710758"/>
    <lineage>
        <taxon>Bacteria</taxon>
        <taxon>Bacillati</taxon>
        <taxon>Chloroflexota</taxon>
        <taxon>Candidatus Thermofontia</taxon>
        <taxon>Phototrophicales</taxon>
        <taxon>Phototrophicaceae</taxon>
        <taxon>Phototrophicus</taxon>
    </lineage>
</organism>
<evidence type="ECO:0000313" key="2">
    <source>
        <dbReference type="Proteomes" id="UP000594468"/>
    </source>
</evidence>